<dbReference type="EMBL" id="JAVHNQ010000003">
    <property type="protein sequence ID" value="KAK6353065.1"/>
    <property type="molecule type" value="Genomic_DNA"/>
</dbReference>
<name>A0AAV9V1W8_9PEZI</name>
<dbReference type="PANTHER" id="PTHR45615:SF80">
    <property type="entry name" value="GRIP DOMAIN-CONTAINING PROTEIN"/>
    <property type="match status" value="1"/>
</dbReference>
<keyword evidence="4" id="KW-1185">Reference proteome</keyword>
<evidence type="ECO:0000313" key="4">
    <source>
        <dbReference type="Proteomes" id="UP001375240"/>
    </source>
</evidence>
<feature type="region of interest" description="Disordered" evidence="2">
    <location>
        <begin position="113"/>
        <end position="234"/>
    </location>
</feature>
<dbReference type="PANTHER" id="PTHR45615">
    <property type="entry name" value="MYOSIN HEAVY CHAIN, NON-MUSCLE"/>
    <property type="match status" value="1"/>
</dbReference>
<proteinExistence type="predicted"/>
<feature type="compositionally biased region" description="Polar residues" evidence="2">
    <location>
        <begin position="116"/>
        <end position="131"/>
    </location>
</feature>
<organism evidence="3 4">
    <name type="scientific">Orbilia brochopaga</name>
    <dbReference type="NCBI Taxonomy" id="3140254"/>
    <lineage>
        <taxon>Eukaryota</taxon>
        <taxon>Fungi</taxon>
        <taxon>Dikarya</taxon>
        <taxon>Ascomycota</taxon>
        <taxon>Pezizomycotina</taxon>
        <taxon>Orbiliomycetes</taxon>
        <taxon>Orbiliales</taxon>
        <taxon>Orbiliaceae</taxon>
        <taxon>Orbilia</taxon>
    </lineage>
</organism>
<evidence type="ECO:0000256" key="2">
    <source>
        <dbReference type="SAM" id="MobiDB-lite"/>
    </source>
</evidence>
<keyword evidence="1" id="KW-0175">Coiled coil</keyword>
<accession>A0AAV9V1W8</accession>
<feature type="coiled-coil region" evidence="1">
    <location>
        <begin position="386"/>
        <end position="448"/>
    </location>
</feature>
<feature type="region of interest" description="Disordered" evidence="2">
    <location>
        <begin position="453"/>
        <end position="478"/>
    </location>
</feature>
<feature type="region of interest" description="Disordered" evidence="2">
    <location>
        <begin position="251"/>
        <end position="289"/>
    </location>
</feature>
<feature type="region of interest" description="Disordered" evidence="2">
    <location>
        <begin position="1"/>
        <end position="33"/>
    </location>
</feature>
<dbReference type="Proteomes" id="UP001375240">
    <property type="component" value="Unassembled WGS sequence"/>
</dbReference>
<dbReference type="Pfam" id="PF12709">
    <property type="entry name" value="Fungal_TACC"/>
    <property type="match status" value="1"/>
</dbReference>
<feature type="compositionally biased region" description="Basic and acidic residues" evidence="2">
    <location>
        <begin position="138"/>
        <end position="169"/>
    </location>
</feature>
<reference evidence="3 4" key="1">
    <citation type="submission" date="2019-10" db="EMBL/GenBank/DDBJ databases">
        <authorList>
            <person name="Palmer J.M."/>
        </authorList>
    </citation>
    <scope>NUCLEOTIDE SEQUENCE [LARGE SCALE GENOMIC DNA]</scope>
    <source>
        <strain evidence="3 4">TWF696</strain>
    </source>
</reference>
<feature type="compositionally biased region" description="Basic and acidic residues" evidence="2">
    <location>
        <begin position="453"/>
        <end position="462"/>
    </location>
</feature>
<feature type="compositionally biased region" description="Polar residues" evidence="2">
    <location>
        <begin position="173"/>
        <end position="194"/>
    </location>
</feature>
<sequence length="697" mass="77285">MLEPLVDISPNKGSVTAQIPQSPPPIDDSIGVTSDDDYSVIDYDLPHTFSSSVIGSKHLRSVNNSPQKVMKKAKYDRHDDSMKENQNFSFADHEDFLGGVALRSSRLGKEDEHTTSFDANLSGFSDITVPQDSAGVSREIEEQIGERSVERSVDRQILRESYRRDRSIDRSSAMNTPSKSNFSISTPNRHSWSSPREDPVTPGTVTPKANGQPSRLANLSQYSKSPESTPRSNEKTQNLLLDFTAQFNAINALPPPQTPTRARRRSQSNSPTKKIRDGDSPSKRPLPSMTPMERKFLLDFDIPPPPTPRSIPSITPKELENVKSQFLAQIAQLKAEIAGKDVQVKTLKESVSDAERRASNGIVELRQVREELEDMSARTMVIESKLADAGRAVHELQEQVEEGDKQLEEAKNERDCYKQERDSFKKEIDELRRENEQVSDALLQTKQELASSKKDLIVERQKRSSLPNSPARGHGGNNVDVEAAVEKAVAAANATKDMEISQAVEKVAKELHTLYKSKHEQKVTALKQSYAKRWEKRVNELEAKNSELTSANNDLSNKIMKLEEENEEHFNLSGPVVSSKDLEHQQMEIEKLEAKVAKTQEEVKNLQEELALERQEKSELVLAVDELLALGGVPSVSENGMDSLRGSISRASGAGIARGLSPVKGEKETKSSNSLRGGIERMGNGGNASKGRFGFAS</sequence>
<dbReference type="AlphaFoldDB" id="A0AAV9V1W8"/>
<gene>
    <name evidence="3" type="ORF">TWF696_005055</name>
</gene>
<feature type="compositionally biased region" description="Polar residues" evidence="2">
    <location>
        <begin position="203"/>
        <end position="234"/>
    </location>
</feature>
<feature type="coiled-coil region" evidence="1">
    <location>
        <begin position="531"/>
        <end position="623"/>
    </location>
</feature>
<evidence type="ECO:0000256" key="1">
    <source>
        <dbReference type="SAM" id="Coils"/>
    </source>
</evidence>
<dbReference type="InterPro" id="IPR024312">
    <property type="entry name" value="TACC_fungi"/>
</dbReference>
<feature type="region of interest" description="Disordered" evidence="2">
    <location>
        <begin position="655"/>
        <end position="697"/>
    </location>
</feature>
<protein>
    <submittedName>
        <fullName evidence="3">Uncharacterized protein</fullName>
    </submittedName>
</protein>
<evidence type="ECO:0000313" key="3">
    <source>
        <dbReference type="EMBL" id="KAK6353065.1"/>
    </source>
</evidence>
<comment type="caution">
    <text evidence="3">The sequence shown here is derived from an EMBL/GenBank/DDBJ whole genome shotgun (WGS) entry which is preliminary data.</text>
</comment>